<evidence type="ECO:0000313" key="2">
    <source>
        <dbReference type="EMBL" id="RMB11981.1"/>
    </source>
</evidence>
<dbReference type="AlphaFoldDB" id="A0A3M0CQZ2"/>
<organism evidence="2 3">
    <name type="scientific">Eilatimonas milleporae</name>
    <dbReference type="NCBI Taxonomy" id="911205"/>
    <lineage>
        <taxon>Bacteria</taxon>
        <taxon>Pseudomonadati</taxon>
        <taxon>Pseudomonadota</taxon>
        <taxon>Alphaproteobacteria</taxon>
        <taxon>Kordiimonadales</taxon>
        <taxon>Kordiimonadaceae</taxon>
        <taxon>Eilatimonas</taxon>
    </lineage>
</organism>
<sequence length="301" mass="32392">MAIPHILAAAVRSVSTVRRWISAAGWPAALAIATAAIALNHLNGIDYILDAMGRGHIAEVNTAYLHQTKTILSDSILVLAALDSGLAVLESSTAGISFIVDVQVQVGSLFSTLQTHIRYALDATMAALGGTLVMENLLALAGRLSAPLTTASIVTVAGYVLVRNAGPRVSSVFRKLASGFLLLTLMIHLVFPAMIFTTALASKAFTAPMQTQSHDRFQQIHDQFVVSKGDDIHAHVKQVINKYKSSSGELHEKTRFAGQNTVLHITGLFLGSFVFPLLFLWGLIWLCHVAVRYLVFGHAAR</sequence>
<reference evidence="2 3" key="1">
    <citation type="submission" date="2018-10" db="EMBL/GenBank/DDBJ databases">
        <title>Genomic Encyclopedia of Archaeal and Bacterial Type Strains, Phase II (KMG-II): from individual species to whole genera.</title>
        <authorList>
            <person name="Goeker M."/>
        </authorList>
    </citation>
    <scope>NUCLEOTIDE SEQUENCE [LARGE SCALE GENOMIC DNA]</scope>
    <source>
        <strain evidence="2 3">DSM 25217</strain>
    </source>
</reference>
<dbReference type="InParanoid" id="A0A3M0CQZ2"/>
<dbReference type="EMBL" id="REFR01000009">
    <property type="protein sequence ID" value="RMB11981.1"/>
    <property type="molecule type" value="Genomic_DNA"/>
</dbReference>
<keyword evidence="1" id="KW-0472">Membrane</keyword>
<keyword evidence="3" id="KW-1185">Reference proteome</keyword>
<keyword evidence="1" id="KW-0812">Transmembrane</keyword>
<evidence type="ECO:0008006" key="4">
    <source>
        <dbReference type="Google" id="ProtNLM"/>
    </source>
</evidence>
<dbReference type="Proteomes" id="UP000271227">
    <property type="component" value="Unassembled WGS sequence"/>
</dbReference>
<name>A0A3M0CQZ2_9PROT</name>
<comment type="caution">
    <text evidence="2">The sequence shown here is derived from an EMBL/GenBank/DDBJ whole genome shotgun (WGS) entry which is preliminary data.</text>
</comment>
<proteinExistence type="predicted"/>
<protein>
    <recommendedName>
        <fullName evidence="4">TrbL/VirB6 plasmid conjugal transfer protein</fullName>
    </recommendedName>
</protein>
<dbReference type="RefSeq" id="WP_121937200.1">
    <property type="nucleotide sequence ID" value="NZ_REFR01000009.1"/>
</dbReference>
<feature type="transmembrane region" description="Helical" evidence="1">
    <location>
        <begin position="273"/>
        <end position="295"/>
    </location>
</feature>
<feature type="transmembrane region" description="Helical" evidence="1">
    <location>
        <begin position="144"/>
        <end position="164"/>
    </location>
</feature>
<gene>
    <name evidence="2" type="ORF">BXY39_0469</name>
</gene>
<evidence type="ECO:0000256" key="1">
    <source>
        <dbReference type="SAM" id="Phobius"/>
    </source>
</evidence>
<keyword evidence="1" id="KW-1133">Transmembrane helix</keyword>
<feature type="transmembrane region" description="Helical" evidence="1">
    <location>
        <begin position="176"/>
        <end position="201"/>
    </location>
</feature>
<accession>A0A3M0CQZ2</accession>
<feature type="transmembrane region" description="Helical" evidence="1">
    <location>
        <begin position="20"/>
        <end position="39"/>
    </location>
</feature>
<evidence type="ECO:0000313" key="3">
    <source>
        <dbReference type="Proteomes" id="UP000271227"/>
    </source>
</evidence>